<name>A0ACB0JE47_TRIPR</name>
<keyword evidence="2" id="KW-1185">Reference proteome</keyword>
<dbReference type="EMBL" id="CASHSV030000034">
    <property type="protein sequence ID" value="CAJ2642910.1"/>
    <property type="molecule type" value="Genomic_DNA"/>
</dbReference>
<reference evidence="1" key="1">
    <citation type="submission" date="2023-10" db="EMBL/GenBank/DDBJ databases">
        <authorList>
            <person name="Rodriguez Cubillos JULIANA M."/>
            <person name="De Vega J."/>
        </authorList>
    </citation>
    <scope>NUCLEOTIDE SEQUENCE</scope>
</reference>
<dbReference type="Proteomes" id="UP001177021">
    <property type="component" value="Unassembled WGS sequence"/>
</dbReference>
<gene>
    <name evidence="1" type="ORF">MILVUS5_LOCUS12279</name>
</gene>
<sequence>MGAADSTSGSLRKDHAYVLNTVLRRNKKALVHNYKYGFSGFAAYLSKDEANSIARQPGVVSVFPNPILKLHTTRSWDFLKLQTHVKIDSTFANSSSSSNVVIGLLDSGIWPEAESFSDNGMDPIPSGWKGTCMTSSDFNTSNCNRKIIGARYYLDVGANDDGTNTVRDGLGHGTHTASTAAGSVVSGASYYGLATGEAKGGFPESRLAIYKVCSHGCSGASILAAFDDAISDGVDVLSLSLGGFATPEPDLTTDVIAIGAFHAVERGIIVVCSAGNEGPEKSTVVNDAPWILTVGATTVDRSLQSNILLGNNKVVVGHGMHFSPLSKSPDYPFITGESAKAAKADSAEARQCHSNSLDKKKVNGSIVICDGINETDYSTFDKISIIKELGGLGLVHITDQEGGVDDNYEDFPATIVRPKDDAPILQYVNSTSNPKATILPTITVLDYKPAPMVAIFSSRGPSSLSKNILKPDIAAPGAAILAAWTGTLDDESFVPKGEKLSPYNIISGTSMSCPHVSGLAGSIKSRNPTWSPSAIKSAIMTSATQIDNTKAPITTDLGSVATPYDYGAGEITVTESFQPGLVYETTTIDYLNYLCYIGLNTTTIKIISTTVPKNFSCPKDSTPDHISNINYPSIAISKFTGKEIVNVSRTVTNIGEEDETVYSAIVDAPNGVKVQLIPEKLQFTKSSKTVSYQVVFSSTLTSLKEDLFGSITWSNGKHSVRSPFVLTV</sequence>
<proteinExistence type="predicted"/>
<comment type="caution">
    <text evidence="1">The sequence shown here is derived from an EMBL/GenBank/DDBJ whole genome shotgun (WGS) entry which is preliminary data.</text>
</comment>
<evidence type="ECO:0000313" key="2">
    <source>
        <dbReference type="Proteomes" id="UP001177021"/>
    </source>
</evidence>
<evidence type="ECO:0000313" key="1">
    <source>
        <dbReference type="EMBL" id="CAJ2642910.1"/>
    </source>
</evidence>
<organism evidence="1 2">
    <name type="scientific">Trifolium pratense</name>
    <name type="common">Red clover</name>
    <dbReference type="NCBI Taxonomy" id="57577"/>
    <lineage>
        <taxon>Eukaryota</taxon>
        <taxon>Viridiplantae</taxon>
        <taxon>Streptophyta</taxon>
        <taxon>Embryophyta</taxon>
        <taxon>Tracheophyta</taxon>
        <taxon>Spermatophyta</taxon>
        <taxon>Magnoliopsida</taxon>
        <taxon>eudicotyledons</taxon>
        <taxon>Gunneridae</taxon>
        <taxon>Pentapetalae</taxon>
        <taxon>rosids</taxon>
        <taxon>fabids</taxon>
        <taxon>Fabales</taxon>
        <taxon>Fabaceae</taxon>
        <taxon>Papilionoideae</taxon>
        <taxon>50 kb inversion clade</taxon>
        <taxon>NPAAA clade</taxon>
        <taxon>Hologalegina</taxon>
        <taxon>IRL clade</taxon>
        <taxon>Trifolieae</taxon>
        <taxon>Trifolium</taxon>
    </lineage>
</organism>
<accession>A0ACB0JE47</accession>
<protein>
    <submittedName>
        <fullName evidence="1">Uncharacterized protein</fullName>
    </submittedName>
</protein>